<dbReference type="GO" id="GO:0008233">
    <property type="term" value="F:peptidase activity"/>
    <property type="evidence" value="ECO:0007669"/>
    <property type="project" value="UniProtKB-KW"/>
</dbReference>
<protein>
    <submittedName>
        <fullName evidence="7">Desumoylating isopeptidase 1</fullName>
    </submittedName>
</protein>
<evidence type="ECO:0000313" key="7">
    <source>
        <dbReference type="EMBL" id="KAJ5075730.1"/>
    </source>
</evidence>
<dbReference type="InterPro" id="IPR008580">
    <property type="entry name" value="PPPDE_dom"/>
</dbReference>
<evidence type="ECO:0000256" key="3">
    <source>
        <dbReference type="ARBA" id="ARBA00022801"/>
    </source>
</evidence>
<comment type="caution">
    <text evidence="7">The sequence shown here is derived from an EMBL/GenBank/DDBJ whole genome shotgun (WGS) entry which is preliminary data.</text>
</comment>
<comment type="similarity">
    <text evidence="1">Belongs to the DeSI family.</text>
</comment>
<dbReference type="Pfam" id="PF05903">
    <property type="entry name" value="Peptidase_C97"/>
    <property type="match status" value="1"/>
</dbReference>
<dbReference type="SMART" id="SM01179">
    <property type="entry name" value="DUF862"/>
    <property type="match status" value="1"/>
</dbReference>
<feature type="compositionally biased region" description="Low complexity" evidence="4">
    <location>
        <begin position="212"/>
        <end position="249"/>
    </location>
</feature>
<reference evidence="7" key="1">
    <citation type="submission" date="2022-10" db="EMBL/GenBank/DDBJ databases">
        <title>Novel sulphate-reducing endosymbionts in the free-living metamonad Anaeramoeba.</title>
        <authorList>
            <person name="Jerlstrom-Hultqvist J."/>
            <person name="Cepicka I."/>
            <person name="Gallot-Lavallee L."/>
            <person name="Salas-Leiva D."/>
            <person name="Curtis B.A."/>
            <person name="Zahonova K."/>
            <person name="Pipaliya S."/>
            <person name="Dacks J."/>
            <person name="Roger A.J."/>
        </authorList>
    </citation>
    <scope>NUCLEOTIDE SEQUENCE</scope>
    <source>
        <strain evidence="7">BMAN</strain>
    </source>
</reference>
<keyword evidence="3" id="KW-0378">Hydrolase</keyword>
<dbReference type="InterPro" id="IPR042266">
    <property type="entry name" value="PPPDE_sf"/>
</dbReference>
<keyword evidence="2" id="KW-0645">Protease</keyword>
<sequence length="601" mass="68514">MESAKIYEVYLNIYDLSMGLARTLSPMIIGKQINGIWHTGVVVYGSEFFFGGGICQGTPSKTPFGAPVRTVKIGETSISQDIFIEFLRSISDRFSFQKYNLFTNNCSNFSDEVCLFLTGKSIPNEITGLPQEVLNTPLGQMISPFVDSLTQMMGTNEDFGDFPEVPIIIPPQNQPLLGRQNTSPFSQQNQFSNPFGFPQQNQLSNARNFMSNQNNQNSQKNQNNQNSQNNQNNQNNQKNQNSQNNQKNQEQNPFISKTNLIQKFPNLKHTFSFSEPQLFLSQNHKQIFEDLLVLPTISPKEKNTFEFLQKAFNSKENIQFNVVKNALIFEQEQFSLDSILLAIKSTFTQLEQANPSPILDLIGYLLTFKPINLFFLKNFDANSFLFRNIIRGFNQNMDLISQSESKMKLVTSAQISTIIKMLRLECNVFSNYESIYLLKKNINLIKILSQTVNPSLLFGFSSQTSERISLLQAAGSLVLNISMILFSLKQDSEDIDEEISFPLITVLIHILSSNSFLENFGPDEDIIIYHLILSLNKILWNQPDSIDLANVLGLDLNSWLGSTNNRFNLIKRNLKTDLKHKFKRINKLKNLNLKEFALENN</sequence>
<evidence type="ECO:0000256" key="4">
    <source>
        <dbReference type="SAM" id="MobiDB-lite"/>
    </source>
</evidence>
<proteinExistence type="inferred from homology"/>
<dbReference type="InterPro" id="IPR013535">
    <property type="entry name" value="PUL_dom"/>
</dbReference>
<dbReference type="PROSITE" id="PS51858">
    <property type="entry name" value="PPPDE"/>
    <property type="match status" value="1"/>
</dbReference>
<evidence type="ECO:0000259" key="5">
    <source>
        <dbReference type="PROSITE" id="PS51396"/>
    </source>
</evidence>
<keyword evidence="8" id="KW-1185">Reference proteome</keyword>
<feature type="region of interest" description="Disordered" evidence="4">
    <location>
        <begin position="165"/>
        <end position="249"/>
    </location>
</feature>
<dbReference type="GO" id="GO:0006508">
    <property type="term" value="P:proteolysis"/>
    <property type="evidence" value="ECO:0007669"/>
    <property type="project" value="UniProtKB-KW"/>
</dbReference>
<dbReference type="Gene3D" id="3.90.1720.30">
    <property type="entry name" value="PPPDE domains"/>
    <property type="match status" value="1"/>
</dbReference>
<dbReference type="PANTHER" id="PTHR12378">
    <property type="entry name" value="DESUMOYLATING ISOPEPTIDASE"/>
    <property type="match status" value="1"/>
</dbReference>
<feature type="compositionally biased region" description="Polar residues" evidence="4">
    <location>
        <begin position="179"/>
        <end position="211"/>
    </location>
</feature>
<accession>A0A9Q0LNG8</accession>
<evidence type="ECO:0000256" key="2">
    <source>
        <dbReference type="ARBA" id="ARBA00022670"/>
    </source>
</evidence>
<gene>
    <name evidence="7" type="ORF">M0811_06592</name>
</gene>
<dbReference type="PROSITE" id="PS51396">
    <property type="entry name" value="PUL"/>
    <property type="match status" value="1"/>
</dbReference>
<feature type="domain" description="PPPDE" evidence="6">
    <location>
        <begin position="7"/>
        <end position="154"/>
    </location>
</feature>
<evidence type="ECO:0000259" key="6">
    <source>
        <dbReference type="PROSITE" id="PS51858"/>
    </source>
</evidence>
<dbReference type="PANTHER" id="PTHR12378:SF7">
    <property type="entry name" value="DESUMOYLATING ISOPEPTIDASE 1"/>
    <property type="match status" value="1"/>
</dbReference>
<evidence type="ECO:0000256" key="1">
    <source>
        <dbReference type="ARBA" id="ARBA00008140"/>
    </source>
</evidence>
<dbReference type="Proteomes" id="UP001149090">
    <property type="component" value="Unassembled WGS sequence"/>
</dbReference>
<dbReference type="EMBL" id="JAPDFW010000063">
    <property type="protein sequence ID" value="KAJ5075730.1"/>
    <property type="molecule type" value="Genomic_DNA"/>
</dbReference>
<evidence type="ECO:0000313" key="8">
    <source>
        <dbReference type="Proteomes" id="UP001149090"/>
    </source>
</evidence>
<organism evidence="7 8">
    <name type="scientific">Anaeramoeba ignava</name>
    <name type="common">Anaerobic marine amoeba</name>
    <dbReference type="NCBI Taxonomy" id="1746090"/>
    <lineage>
        <taxon>Eukaryota</taxon>
        <taxon>Metamonada</taxon>
        <taxon>Anaeramoebidae</taxon>
        <taxon>Anaeramoeba</taxon>
    </lineage>
</organism>
<dbReference type="OrthoDB" id="21221at2759"/>
<dbReference type="AlphaFoldDB" id="A0A9Q0LNG8"/>
<name>A0A9Q0LNG8_ANAIG</name>
<dbReference type="GO" id="GO:0070646">
    <property type="term" value="P:protein modification by small protein removal"/>
    <property type="evidence" value="ECO:0007669"/>
    <property type="project" value="TreeGrafter"/>
</dbReference>
<feature type="domain" description="PUL" evidence="5">
    <location>
        <begin position="269"/>
        <end position="577"/>
    </location>
</feature>